<dbReference type="EMBL" id="CP022423">
    <property type="protein sequence ID" value="ASM77350.1"/>
    <property type="molecule type" value="Genomic_DNA"/>
</dbReference>
<dbReference type="KEGG" id="vff:VITFI_CDS1572"/>
<feature type="compositionally biased region" description="Low complexity" evidence="1">
    <location>
        <begin position="77"/>
        <end position="94"/>
    </location>
</feature>
<evidence type="ECO:0000313" key="3">
    <source>
        <dbReference type="EMBL" id="ASM77350.1"/>
    </source>
</evidence>
<proteinExistence type="predicted"/>
<dbReference type="NCBIfam" id="TIGR02594">
    <property type="entry name" value="TIGR02594 family protein"/>
    <property type="match status" value="1"/>
</dbReference>
<dbReference type="InterPro" id="IPR036366">
    <property type="entry name" value="PGBDSf"/>
</dbReference>
<dbReference type="AlphaFoldDB" id="A0A221KEU5"/>
<gene>
    <name evidence="3" type="ORF">VITFI_CDS1572</name>
</gene>
<name>A0A221KEU5_VITFI</name>
<feature type="region of interest" description="Disordered" evidence="1">
    <location>
        <begin position="73"/>
        <end position="94"/>
    </location>
</feature>
<dbReference type="InterPro" id="IPR013423">
    <property type="entry name" value="CHP02594"/>
</dbReference>
<dbReference type="Proteomes" id="UP000199729">
    <property type="component" value="Chromosome"/>
</dbReference>
<dbReference type="InterPro" id="IPR002477">
    <property type="entry name" value="Peptidoglycan-bd-like"/>
</dbReference>
<evidence type="ECO:0000259" key="2">
    <source>
        <dbReference type="Pfam" id="PF01471"/>
    </source>
</evidence>
<keyword evidence="4" id="KW-1185">Reference proteome</keyword>
<accession>A0A221KEU5</accession>
<sequence>MSQPTILEIQKNLQALGFDPGPVDGQWGRRTMEALKSFQMNNDLVPDGLFGPATLSKLFPGYIEIKDEVPPVPVAAPPADGSAPAAPAAEPSGASAQNAPLEIFLPWLEEARKLLGVKETTGAASNEQILSWADMLDLKYGDDDIPWCGLFTAHCIGSTLTQEPLPGNPLGARQWEKFGTRTDPRLGAVMVFWRDSPSSGKGHVGFYAGESDDGYLILGGNQSDCVSYAWLPKTNLVSAHWPTSAASLVTTAVRVEKNADFCKKQY</sequence>
<dbReference type="Gene3D" id="1.10.101.10">
    <property type="entry name" value="PGBD-like superfamily/PGBD"/>
    <property type="match status" value="1"/>
</dbReference>
<reference evidence="3 4" key="1">
    <citation type="submission" date="2017-07" db="EMBL/GenBank/DDBJ databases">
        <title>Complete Genome Sequence of the cosmetic ferment Vitreoscilla filiformis (ATCC15551).</title>
        <authorList>
            <person name="Contreras S."/>
            <person name="Sagory-Zalkind P."/>
            <person name="Blanquart H."/>
            <person name="Iltis A."/>
            <person name="Morand S.C."/>
        </authorList>
    </citation>
    <scope>NUCLEOTIDE SEQUENCE [LARGE SCALE GENOMIC DNA]</scope>
    <source>
        <strain evidence="3 4">ATCC 15551</strain>
    </source>
</reference>
<dbReference type="InterPro" id="IPR036365">
    <property type="entry name" value="PGBD-like_sf"/>
</dbReference>
<dbReference type="OrthoDB" id="192249at2"/>
<feature type="domain" description="Peptidoglycan binding-like" evidence="2">
    <location>
        <begin position="3"/>
        <end position="58"/>
    </location>
</feature>
<dbReference type="SUPFAM" id="SSF47090">
    <property type="entry name" value="PGBD-like"/>
    <property type="match status" value="1"/>
</dbReference>
<dbReference type="Pfam" id="PF01471">
    <property type="entry name" value="PG_binding_1"/>
    <property type="match status" value="1"/>
</dbReference>
<evidence type="ECO:0000256" key="1">
    <source>
        <dbReference type="SAM" id="MobiDB-lite"/>
    </source>
</evidence>
<organism evidence="3 4">
    <name type="scientific">Vitreoscilla filiformis</name>
    <dbReference type="NCBI Taxonomy" id="63"/>
    <lineage>
        <taxon>Bacteria</taxon>
        <taxon>Pseudomonadati</taxon>
        <taxon>Pseudomonadota</taxon>
        <taxon>Betaproteobacteria</taxon>
        <taxon>Neisseriales</taxon>
        <taxon>Neisseriaceae</taxon>
        <taxon>Vitreoscilla</taxon>
    </lineage>
</organism>
<protein>
    <recommendedName>
        <fullName evidence="2">Peptidoglycan binding-like domain-containing protein</fullName>
    </recommendedName>
</protein>
<evidence type="ECO:0000313" key="4">
    <source>
        <dbReference type="Proteomes" id="UP000199729"/>
    </source>
</evidence>
<dbReference type="RefSeq" id="WP_089416468.1">
    <property type="nucleotide sequence ID" value="NZ_CP022423.1"/>
</dbReference>